<dbReference type="InterPro" id="IPR036465">
    <property type="entry name" value="vWFA_dom_sf"/>
</dbReference>
<reference evidence="2" key="1">
    <citation type="submission" date="2020-03" db="EMBL/GenBank/DDBJ databases">
        <title>The deep terrestrial virosphere.</title>
        <authorList>
            <person name="Holmfeldt K."/>
            <person name="Nilsson E."/>
            <person name="Simone D."/>
            <person name="Lopez-Fernandez M."/>
            <person name="Wu X."/>
            <person name="de Brujin I."/>
            <person name="Lundin D."/>
            <person name="Andersson A."/>
            <person name="Bertilsson S."/>
            <person name="Dopson M."/>
        </authorList>
    </citation>
    <scope>NUCLEOTIDE SEQUENCE</scope>
    <source>
        <strain evidence="2">MM171B01064</strain>
    </source>
</reference>
<dbReference type="SUPFAM" id="SSF53300">
    <property type="entry name" value="vWA-like"/>
    <property type="match status" value="1"/>
</dbReference>
<evidence type="ECO:0000256" key="1">
    <source>
        <dbReference type="SAM" id="MobiDB-lite"/>
    </source>
</evidence>
<feature type="compositionally biased region" description="Basic and acidic residues" evidence="1">
    <location>
        <begin position="275"/>
        <end position="284"/>
    </location>
</feature>
<organism evidence="2">
    <name type="scientific">viral metagenome</name>
    <dbReference type="NCBI Taxonomy" id="1070528"/>
    <lineage>
        <taxon>unclassified sequences</taxon>
        <taxon>metagenomes</taxon>
        <taxon>organismal metagenomes</taxon>
    </lineage>
</organism>
<gene>
    <name evidence="2" type="ORF">MM171B01064_0009</name>
</gene>
<sequence>MTTSLSELWRENRSKDPGTDLASILDGARIIAQSLVPKTEVIFAGIDTANTDRKQIALSSKILDAAIATNNFPVSGDVVDVLLGLTVHEIGHILFSDNKVGYLAKLENKSQVYRPEDRQAFGKLIDIFEDIYVDHLMTAYPGYRDYLYRERAWALGGFNPNSVTKPLEAECTRKDILNAMIYLTLAGGKMPKNISQENVKTLGIIATYANKMCTKKLSKSSAVIGAWKILKKLPAMLTDSERGFGKPTPAPDTDNGKSKPAPEQVHEDAESEQEAQEKLEKQEDLEGETEAEAKAEKEQGELDGEKSEEEAGEDKPPETEEDEETDSSEEDVDEEAGEGVESGVNEEEIEPDPNLDLASELDSLVNDYTRLPKNLAEDVSEAIVEKRDDLSQLLSLLAKDSSYTILAYTPKEDAKRAAEVRSKTASTEEKLRRILQDYRLRRTRDYRGLMSGRISARRLHRVAYGDQRVFQRREKPEEIDMAVCLLMDLSGSVHPSRDLIEQITCAISDAFTKEKMEFIALGYSESYGTVTIPRLYDREVQRVNLGLDKEWQMTPSYEGLAAAIAQLLRLAGKKQKVLFHFTDGGPNTGPSHIIPELLDDARAKGITDIHICLTSRDYTTERFKHLW</sequence>
<dbReference type="Gene3D" id="3.40.50.410">
    <property type="entry name" value="von Willebrand factor, type A domain"/>
    <property type="match status" value="1"/>
</dbReference>
<feature type="compositionally biased region" description="Basic and acidic residues" evidence="1">
    <location>
        <begin position="291"/>
        <end position="305"/>
    </location>
</feature>
<protein>
    <submittedName>
        <fullName evidence="2">Putative von Willebrand domain containing protein</fullName>
    </submittedName>
</protein>
<evidence type="ECO:0000313" key="2">
    <source>
        <dbReference type="EMBL" id="QJB02808.1"/>
    </source>
</evidence>
<feature type="compositionally biased region" description="Acidic residues" evidence="1">
    <location>
        <begin position="319"/>
        <end position="353"/>
    </location>
</feature>
<dbReference type="EMBL" id="MT143808">
    <property type="protein sequence ID" value="QJB02808.1"/>
    <property type="molecule type" value="Genomic_DNA"/>
</dbReference>
<proteinExistence type="predicted"/>
<accession>A0A6M3M684</accession>
<name>A0A6M3M684_9ZZZZ</name>
<dbReference type="AlphaFoldDB" id="A0A6M3M684"/>
<feature type="region of interest" description="Disordered" evidence="1">
    <location>
        <begin position="239"/>
        <end position="353"/>
    </location>
</feature>